<gene>
    <name evidence="2" type="ORF">Nepgr_025972</name>
</gene>
<evidence type="ECO:0000313" key="2">
    <source>
        <dbReference type="EMBL" id="GMH24129.1"/>
    </source>
</evidence>
<feature type="region of interest" description="Disordered" evidence="1">
    <location>
        <begin position="1"/>
        <end position="24"/>
    </location>
</feature>
<organism evidence="2 3">
    <name type="scientific">Nepenthes gracilis</name>
    <name type="common">Slender pitcher plant</name>
    <dbReference type="NCBI Taxonomy" id="150966"/>
    <lineage>
        <taxon>Eukaryota</taxon>
        <taxon>Viridiplantae</taxon>
        <taxon>Streptophyta</taxon>
        <taxon>Embryophyta</taxon>
        <taxon>Tracheophyta</taxon>
        <taxon>Spermatophyta</taxon>
        <taxon>Magnoliopsida</taxon>
        <taxon>eudicotyledons</taxon>
        <taxon>Gunneridae</taxon>
        <taxon>Pentapetalae</taxon>
        <taxon>Caryophyllales</taxon>
        <taxon>Nepenthaceae</taxon>
        <taxon>Nepenthes</taxon>
    </lineage>
</organism>
<evidence type="ECO:0000313" key="3">
    <source>
        <dbReference type="Proteomes" id="UP001279734"/>
    </source>
</evidence>
<reference evidence="2" key="1">
    <citation type="submission" date="2023-05" db="EMBL/GenBank/DDBJ databases">
        <title>Nepenthes gracilis genome sequencing.</title>
        <authorList>
            <person name="Fukushima K."/>
        </authorList>
    </citation>
    <scope>NUCLEOTIDE SEQUENCE</scope>
    <source>
        <strain evidence="2">SING2019-196</strain>
    </source>
</reference>
<dbReference type="Proteomes" id="UP001279734">
    <property type="component" value="Unassembled WGS sequence"/>
</dbReference>
<dbReference type="AlphaFoldDB" id="A0AAD3T7J8"/>
<keyword evidence="3" id="KW-1185">Reference proteome</keyword>
<protein>
    <submittedName>
        <fullName evidence="2">Uncharacterized protein</fullName>
    </submittedName>
</protein>
<comment type="caution">
    <text evidence="2">The sequence shown here is derived from an EMBL/GenBank/DDBJ whole genome shotgun (WGS) entry which is preliminary data.</text>
</comment>
<evidence type="ECO:0000256" key="1">
    <source>
        <dbReference type="SAM" id="MobiDB-lite"/>
    </source>
</evidence>
<proteinExistence type="predicted"/>
<dbReference type="EMBL" id="BSYO01000027">
    <property type="protein sequence ID" value="GMH24129.1"/>
    <property type="molecule type" value="Genomic_DNA"/>
</dbReference>
<accession>A0AAD3T7J8</accession>
<sequence length="472" mass="52734">MQTKVFYQPTGRILSTPAADPTNSTHKEYRQRAFLHTKSNSAPSVKVSNYSDVLHFVEDAEPTKISDEDDLLRDRLAGESEKMSHQKIVPTKRDKTLVEQEIRPWWSRRIYIFIPILELPLHADQLQVSYVALLSSEWRDAALGNLESCLQTEASMQNCRFSQQGGIVEEHQKAADRDSNCRPIIRNGVNTPVGRYSVSYADILKFGRKPSEAAKSGSCAAHLESTDKGERVDCHFPSQNVELLYMGSRVQTEEGRKKLSFNQQGVIDGSFQLAGDSQGQIARQKTTSSSGHGSGGAMKISNVFDVLLNCEEDVPSAACNGLTSDWDQLANVPLAIQDGGLILLPILESEEQKGQHRLIDEQHLDSCGGHMSRSFCPKHGSYVPIDTSSGMKAEKKDLMPFLIEHQRELTGPRNVFSTKLELKSSNSEAARDYNEQQKYRQIPGSLKLLKPILNKPKDRHLSYPSFADLVYN</sequence>
<name>A0AAD3T7J8_NEPGR</name>